<dbReference type="OrthoDB" id="5148572at2"/>
<protein>
    <recommendedName>
        <fullName evidence="4">Cell division protein FtsL</fullName>
    </recommendedName>
</protein>
<dbReference type="EMBL" id="PGTZ01000006">
    <property type="protein sequence ID" value="PJI94344.1"/>
    <property type="molecule type" value="Genomic_DNA"/>
</dbReference>
<dbReference type="AlphaFoldDB" id="A0A2M8WTX5"/>
<evidence type="ECO:0000313" key="2">
    <source>
        <dbReference type="EMBL" id="PJI94344.1"/>
    </source>
</evidence>
<evidence type="ECO:0000313" key="3">
    <source>
        <dbReference type="Proteomes" id="UP000231586"/>
    </source>
</evidence>
<keyword evidence="1" id="KW-0472">Membrane</keyword>
<keyword evidence="1" id="KW-0812">Transmembrane</keyword>
<gene>
    <name evidence="2" type="ORF">CLV34_0180</name>
</gene>
<dbReference type="RefSeq" id="WP_100348403.1">
    <property type="nucleotide sequence ID" value="NZ_PGTZ01000006.1"/>
</dbReference>
<feature type="transmembrane region" description="Helical" evidence="1">
    <location>
        <begin position="53"/>
        <end position="73"/>
    </location>
</feature>
<comment type="caution">
    <text evidence="2">The sequence shown here is derived from an EMBL/GenBank/DDBJ whole genome shotgun (WGS) entry which is preliminary data.</text>
</comment>
<reference evidence="2 3" key="1">
    <citation type="submission" date="2017-11" db="EMBL/GenBank/DDBJ databases">
        <title>Genomic Encyclopedia of Archaeal and Bacterial Type Strains, Phase II (KMG-II): From Individual Species to Whole Genera.</title>
        <authorList>
            <person name="Goeker M."/>
        </authorList>
    </citation>
    <scope>NUCLEOTIDE SEQUENCE [LARGE SCALE GENOMIC DNA]</scope>
    <source>
        <strain evidence="2 3">DSM 22413</strain>
    </source>
</reference>
<keyword evidence="3" id="KW-1185">Reference proteome</keyword>
<evidence type="ECO:0000256" key="1">
    <source>
        <dbReference type="SAM" id="Phobius"/>
    </source>
</evidence>
<sequence length="146" mass="15045">MSTTDGATARVLRQFDPAGGQERSAAGASPAVANGPRLRVVRAPGADRSRAPFALLCGAVVLGALVLALLLNVQMAHGSFVSQQLEVDLARTAQDTQKLQSQVDAASSPAQLARSARELGMQPRSSQAFLRLADGKVLGATKPADG</sequence>
<accession>A0A2M8WTX5</accession>
<evidence type="ECO:0008006" key="4">
    <source>
        <dbReference type="Google" id="ProtNLM"/>
    </source>
</evidence>
<organism evidence="2 3">
    <name type="scientific">Luteimicrobium subarcticum</name>
    <dbReference type="NCBI Taxonomy" id="620910"/>
    <lineage>
        <taxon>Bacteria</taxon>
        <taxon>Bacillati</taxon>
        <taxon>Actinomycetota</taxon>
        <taxon>Actinomycetes</taxon>
        <taxon>Micrococcales</taxon>
        <taxon>Luteimicrobium</taxon>
    </lineage>
</organism>
<name>A0A2M8WTX5_9MICO</name>
<dbReference type="Proteomes" id="UP000231586">
    <property type="component" value="Unassembled WGS sequence"/>
</dbReference>
<proteinExistence type="predicted"/>
<keyword evidence="1" id="KW-1133">Transmembrane helix</keyword>